<gene>
    <name evidence="1" type="ORF">BSI_37690</name>
</gene>
<protein>
    <submittedName>
        <fullName evidence="1">Uncharacterized protein</fullName>
    </submittedName>
</protein>
<dbReference type="EMBL" id="AMXN01000008">
    <property type="protein sequence ID" value="ELS59815.1"/>
    <property type="molecule type" value="Genomic_DNA"/>
</dbReference>
<proteinExistence type="predicted"/>
<evidence type="ECO:0000313" key="1">
    <source>
        <dbReference type="EMBL" id="ELS59815.1"/>
    </source>
</evidence>
<dbReference type="Proteomes" id="UP000011182">
    <property type="component" value="Unassembled WGS sequence"/>
</dbReference>
<reference evidence="1 2" key="1">
    <citation type="journal article" date="2014" name="Syst. Appl. Microbiol.">
        <title>Genomic insights into the taxonomic status of the three subspecies of Bacillus subtilis.</title>
        <authorList>
            <person name="Yi H."/>
            <person name="Chun J."/>
            <person name="Cha C.J."/>
        </authorList>
    </citation>
    <scope>NUCLEOTIDE SEQUENCE [LARGE SCALE GENOMIC DNA]</scope>
    <source>
        <strain evidence="1 2">KCTC 13429</strain>
    </source>
</reference>
<dbReference type="AlphaFoldDB" id="A0A9W5LFL0"/>
<name>A0A9W5LFL0_9BACI</name>
<evidence type="ECO:0000313" key="2">
    <source>
        <dbReference type="Proteomes" id="UP000011182"/>
    </source>
</evidence>
<accession>A0A9W5LFL0</accession>
<keyword evidence="2" id="KW-1185">Reference proteome</keyword>
<sequence length="42" mass="4892">MNEGVCLKKTIVFSREIYYDEISNFGDYITILSLNFLIVITD</sequence>
<organism evidence="1 2">
    <name type="scientific">Bacillus inaquosorum KCTC 13429</name>
    <dbReference type="NCBI Taxonomy" id="1236548"/>
    <lineage>
        <taxon>Bacteria</taxon>
        <taxon>Bacillati</taxon>
        <taxon>Bacillota</taxon>
        <taxon>Bacilli</taxon>
        <taxon>Bacillales</taxon>
        <taxon>Bacillaceae</taxon>
        <taxon>Bacillus</taxon>
    </lineage>
</organism>
<comment type="caution">
    <text evidence="1">The sequence shown here is derived from an EMBL/GenBank/DDBJ whole genome shotgun (WGS) entry which is preliminary data.</text>
</comment>